<dbReference type="InterPro" id="IPR029058">
    <property type="entry name" value="AB_hydrolase_fold"/>
</dbReference>
<dbReference type="GO" id="GO:0052689">
    <property type="term" value="F:carboxylic ester hydrolase activity"/>
    <property type="evidence" value="ECO:0007669"/>
    <property type="project" value="UniProtKB-ARBA"/>
</dbReference>
<dbReference type="AlphaFoldDB" id="A0AAN6Y607"/>
<dbReference type="PANTHER" id="PTHR33630">
    <property type="entry name" value="CUTINASE RV1984C-RELATED-RELATED"/>
    <property type="match status" value="1"/>
</dbReference>
<dbReference type="Pfam" id="PF01083">
    <property type="entry name" value="Cutinase"/>
    <property type="match status" value="1"/>
</dbReference>
<keyword evidence="1" id="KW-0378">Hydrolase</keyword>
<sequence length="234" mass="24092">MHKTSLLSIAVSVAAPLVTAQQCNKIQIFTAVGHGENYPGVQQSITRAVCHGLSGCGVANIQYPSTVSGDGCRAIETGIAYGRTALTDYVTKCPESKIVVMGWSQGASVVGDLLAGGGGPGKGAMAGCTQKTTPPMDPTTAPGSHIVAIAFYGNPRHNANQKFNVGTGSGIDGVMARPADNLAVLQTWGDRLQDYCAMGDVACNAGRDGGAHSSYFSNSYASIPAKWIRSKLGV</sequence>
<dbReference type="SUPFAM" id="SSF53474">
    <property type="entry name" value="alpha/beta-Hydrolases"/>
    <property type="match status" value="1"/>
</dbReference>
<dbReference type="Gene3D" id="3.40.50.1820">
    <property type="entry name" value="alpha/beta hydrolase"/>
    <property type="match status" value="1"/>
</dbReference>
<evidence type="ECO:0000256" key="3">
    <source>
        <dbReference type="SAM" id="SignalP"/>
    </source>
</evidence>
<keyword evidence="3" id="KW-0732">Signal</keyword>
<evidence type="ECO:0000256" key="2">
    <source>
        <dbReference type="ARBA" id="ARBA00023157"/>
    </source>
</evidence>
<gene>
    <name evidence="4" type="ORF">QBC37DRAFT_374943</name>
</gene>
<dbReference type="InterPro" id="IPR000675">
    <property type="entry name" value="Cutinase/axe"/>
</dbReference>
<accession>A0AAN6Y607</accession>
<evidence type="ECO:0000256" key="1">
    <source>
        <dbReference type="ARBA" id="ARBA00022801"/>
    </source>
</evidence>
<dbReference type="SMART" id="SM01110">
    <property type="entry name" value="Cutinase"/>
    <property type="match status" value="1"/>
</dbReference>
<keyword evidence="5" id="KW-1185">Reference proteome</keyword>
<dbReference type="EMBL" id="MU858125">
    <property type="protein sequence ID" value="KAK4212535.1"/>
    <property type="molecule type" value="Genomic_DNA"/>
</dbReference>
<name>A0AAN6Y607_9PEZI</name>
<feature type="signal peptide" evidence="3">
    <location>
        <begin position="1"/>
        <end position="20"/>
    </location>
</feature>
<proteinExistence type="predicted"/>
<evidence type="ECO:0000313" key="4">
    <source>
        <dbReference type="EMBL" id="KAK4212535.1"/>
    </source>
</evidence>
<protein>
    <submittedName>
        <fullName evidence="4">Acetylxylan esterase</fullName>
    </submittedName>
</protein>
<organism evidence="4 5">
    <name type="scientific">Rhypophila decipiens</name>
    <dbReference type="NCBI Taxonomy" id="261697"/>
    <lineage>
        <taxon>Eukaryota</taxon>
        <taxon>Fungi</taxon>
        <taxon>Dikarya</taxon>
        <taxon>Ascomycota</taxon>
        <taxon>Pezizomycotina</taxon>
        <taxon>Sordariomycetes</taxon>
        <taxon>Sordariomycetidae</taxon>
        <taxon>Sordariales</taxon>
        <taxon>Naviculisporaceae</taxon>
        <taxon>Rhypophila</taxon>
    </lineage>
</organism>
<dbReference type="Proteomes" id="UP001301769">
    <property type="component" value="Unassembled WGS sequence"/>
</dbReference>
<feature type="chain" id="PRO_5042815750" evidence="3">
    <location>
        <begin position="21"/>
        <end position="234"/>
    </location>
</feature>
<dbReference type="PANTHER" id="PTHR33630:SF13">
    <property type="entry name" value="ACETYLXYLAN ESTERASE"/>
    <property type="match status" value="1"/>
</dbReference>
<evidence type="ECO:0000313" key="5">
    <source>
        <dbReference type="Proteomes" id="UP001301769"/>
    </source>
</evidence>
<reference evidence="4" key="1">
    <citation type="journal article" date="2023" name="Mol. Phylogenet. Evol.">
        <title>Genome-scale phylogeny and comparative genomics of the fungal order Sordariales.</title>
        <authorList>
            <person name="Hensen N."/>
            <person name="Bonometti L."/>
            <person name="Westerberg I."/>
            <person name="Brannstrom I.O."/>
            <person name="Guillou S."/>
            <person name="Cros-Aarteil S."/>
            <person name="Calhoun S."/>
            <person name="Haridas S."/>
            <person name="Kuo A."/>
            <person name="Mondo S."/>
            <person name="Pangilinan J."/>
            <person name="Riley R."/>
            <person name="LaButti K."/>
            <person name="Andreopoulos B."/>
            <person name="Lipzen A."/>
            <person name="Chen C."/>
            <person name="Yan M."/>
            <person name="Daum C."/>
            <person name="Ng V."/>
            <person name="Clum A."/>
            <person name="Steindorff A."/>
            <person name="Ohm R.A."/>
            <person name="Martin F."/>
            <person name="Silar P."/>
            <person name="Natvig D.O."/>
            <person name="Lalanne C."/>
            <person name="Gautier V."/>
            <person name="Ament-Velasquez S.L."/>
            <person name="Kruys A."/>
            <person name="Hutchinson M.I."/>
            <person name="Powell A.J."/>
            <person name="Barry K."/>
            <person name="Miller A.N."/>
            <person name="Grigoriev I.V."/>
            <person name="Debuchy R."/>
            <person name="Gladieux P."/>
            <person name="Hiltunen Thoren M."/>
            <person name="Johannesson H."/>
        </authorList>
    </citation>
    <scope>NUCLEOTIDE SEQUENCE</scope>
    <source>
        <strain evidence="4">PSN293</strain>
    </source>
</reference>
<reference evidence="4" key="2">
    <citation type="submission" date="2023-05" db="EMBL/GenBank/DDBJ databases">
        <authorList>
            <consortium name="Lawrence Berkeley National Laboratory"/>
            <person name="Steindorff A."/>
            <person name="Hensen N."/>
            <person name="Bonometti L."/>
            <person name="Westerberg I."/>
            <person name="Brannstrom I.O."/>
            <person name="Guillou S."/>
            <person name="Cros-Aarteil S."/>
            <person name="Calhoun S."/>
            <person name="Haridas S."/>
            <person name="Kuo A."/>
            <person name="Mondo S."/>
            <person name="Pangilinan J."/>
            <person name="Riley R."/>
            <person name="Labutti K."/>
            <person name="Andreopoulos B."/>
            <person name="Lipzen A."/>
            <person name="Chen C."/>
            <person name="Yanf M."/>
            <person name="Daum C."/>
            <person name="Ng V."/>
            <person name="Clum A."/>
            <person name="Ohm R."/>
            <person name="Martin F."/>
            <person name="Silar P."/>
            <person name="Natvig D."/>
            <person name="Lalanne C."/>
            <person name="Gautier V."/>
            <person name="Ament-Velasquez S.L."/>
            <person name="Kruys A."/>
            <person name="Hutchinson M.I."/>
            <person name="Powell A.J."/>
            <person name="Barry K."/>
            <person name="Miller A.N."/>
            <person name="Grigoriev I.V."/>
            <person name="Debuchy R."/>
            <person name="Gladieux P."/>
            <person name="Thoren M.H."/>
            <person name="Johannesson H."/>
        </authorList>
    </citation>
    <scope>NUCLEOTIDE SEQUENCE</scope>
    <source>
        <strain evidence="4">PSN293</strain>
    </source>
</reference>
<comment type="caution">
    <text evidence="4">The sequence shown here is derived from an EMBL/GenBank/DDBJ whole genome shotgun (WGS) entry which is preliminary data.</text>
</comment>
<keyword evidence="2" id="KW-1015">Disulfide bond</keyword>